<dbReference type="SMART" id="SM00849">
    <property type="entry name" value="Lactamase_B"/>
    <property type="match status" value="1"/>
</dbReference>
<dbReference type="Gene3D" id="3.40.50.10890">
    <property type="match status" value="1"/>
</dbReference>
<sequence length="469" mass="52013">MEVTFYGAAGEVTGSCARVRYDGGVFLVDCGLFQGGRDAARRNLQALDLDLRGIDFVLLTHAHLDHSGLVPRLVSLGYRGKIYATAATVDLLGVMLLDSAHIMEKEAEWINRGKRRTNLRRGYEIAPLYTVDQARTSLASLRKVDYEQEIAPHAGVRFRFHDAGHILGSAIIELDIEVSGQSRKLVFSGDLGQPMRPVLRDPTVIRAADYLCVESTYGNRAHRAMTETENELVHVLRNTLEQKHGNVIIPAFAVGRTQEVLFVLANLVREGRVPHLEVVVDSPMASAVTEMTLRYDELWDDETRELLAWVRAHPERIRLRFVQDVEESIALNSQRSGLVIISASGMCEAGRIKHHLHYNIGRSECSVVICGFQAAGTLGRRLVDGARTITLFGERMAVRAEIHTIGGLSAHADQPALLGWLRQFEAQPRQTFIVHGEHDAASALADAMGERLNWSRITIPTPGHAYTLP</sequence>
<name>A0ABX1Q858_9RHOO</name>
<feature type="domain" description="Metallo-beta-lactamase" evidence="2">
    <location>
        <begin position="13"/>
        <end position="244"/>
    </location>
</feature>
<dbReference type="InterPro" id="IPR011108">
    <property type="entry name" value="RMMBL"/>
</dbReference>
<evidence type="ECO:0000259" key="3">
    <source>
        <dbReference type="SMART" id="SM01027"/>
    </source>
</evidence>
<gene>
    <name evidence="4" type="ORF">GPA25_07180</name>
</gene>
<comment type="caution">
    <text evidence="4">The sequence shown here is derived from an EMBL/GenBank/DDBJ whole genome shotgun (WGS) entry which is preliminary data.</text>
</comment>
<dbReference type="Proteomes" id="UP000648984">
    <property type="component" value="Unassembled WGS sequence"/>
</dbReference>
<proteinExistence type="predicted"/>
<dbReference type="SMART" id="SM01027">
    <property type="entry name" value="Beta-Casp"/>
    <property type="match status" value="1"/>
</dbReference>
<evidence type="ECO:0000259" key="2">
    <source>
        <dbReference type="SMART" id="SM00849"/>
    </source>
</evidence>
<dbReference type="PANTHER" id="PTHR11203">
    <property type="entry name" value="CLEAVAGE AND POLYADENYLATION SPECIFICITY FACTOR FAMILY MEMBER"/>
    <property type="match status" value="1"/>
</dbReference>
<dbReference type="RefSeq" id="WP_169259698.1">
    <property type="nucleotide sequence ID" value="NZ_WTVQ01000008.1"/>
</dbReference>
<dbReference type="InterPro" id="IPR050698">
    <property type="entry name" value="MBL"/>
</dbReference>
<keyword evidence="1" id="KW-0378">Hydrolase</keyword>
<evidence type="ECO:0000313" key="4">
    <source>
        <dbReference type="EMBL" id="NMG74541.1"/>
    </source>
</evidence>
<feature type="domain" description="Beta-Casp" evidence="3">
    <location>
        <begin position="257"/>
        <end position="382"/>
    </location>
</feature>
<organism evidence="4 5">
    <name type="scientific">Aromatoleum diolicum</name>
    <dbReference type="NCBI Taxonomy" id="75796"/>
    <lineage>
        <taxon>Bacteria</taxon>
        <taxon>Pseudomonadati</taxon>
        <taxon>Pseudomonadota</taxon>
        <taxon>Betaproteobacteria</taxon>
        <taxon>Rhodocyclales</taxon>
        <taxon>Rhodocyclaceae</taxon>
        <taxon>Aromatoleum</taxon>
    </lineage>
</organism>
<dbReference type="Pfam" id="PF10996">
    <property type="entry name" value="Beta-Casp"/>
    <property type="match status" value="1"/>
</dbReference>
<dbReference type="InterPro" id="IPR022712">
    <property type="entry name" value="Beta_Casp"/>
</dbReference>
<dbReference type="CDD" id="cd16295">
    <property type="entry name" value="TTHA0252-CPSF-like_MBL-fold"/>
    <property type="match status" value="1"/>
</dbReference>
<protein>
    <submittedName>
        <fullName evidence="4">MBL fold metallo-hydrolase</fullName>
    </submittedName>
</protein>
<accession>A0ABX1Q858</accession>
<dbReference type="InterPro" id="IPR036866">
    <property type="entry name" value="RibonucZ/Hydroxyglut_hydro"/>
</dbReference>
<dbReference type="Pfam" id="PF00753">
    <property type="entry name" value="Lactamase_B"/>
    <property type="match status" value="1"/>
</dbReference>
<dbReference type="PANTHER" id="PTHR11203:SF37">
    <property type="entry name" value="INTEGRATOR COMPLEX SUBUNIT 11"/>
    <property type="match status" value="1"/>
</dbReference>
<reference evidence="4 5" key="1">
    <citation type="submission" date="2019-12" db="EMBL/GenBank/DDBJ databases">
        <title>Comparative genomics gives insights into the taxonomy of the Azoarcus-Aromatoleum group and reveals separate origins of nif in the plant-associated Azoarcus and non-plant-associated Aromatoleum sub-groups.</title>
        <authorList>
            <person name="Lafos M."/>
            <person name="Maluk M."/>
            <person name="Batista M."/>
            <person name="Junghare M."/>
            <person name="Carmona M."/>
            <person name="Faoro H."/>
            <person name="Cruz L.M."/>
            <person name="Battistoni F."/>
            <person name="De Souza E."/>
            <person name="Pedrosa F."/>
            <person name="Chen W.-M."/>
            <person name="Poole P.S."/>
            <person name="Dixon R.A."/>
            <person name="James E.K."/>
        </authorList>
    </citation>
    <scope>NUCLEOTIDE SEQUENCE [LARGE SCALE GENOMIC DNA]</scope>
    <source>
        <strain evidence="4 5">22Lin</strain>
    </source>
</reference>
<evidence type="ECO:0000313" key="5">
    <source>
        <dbReference type="Proteomes" id="UP000648984"/>
    </source>
</evidence>
<dbReference type="InterPro" id="IPR001279">
    <property type="entry name" value="Metallo-B-lactamas"/>
</dbReference>
<dbReference type="Pfam" id="PF07521">
    <property type="entry name" value="RMMBL"/>
    <property type="match status" value="1"/>
</dbReference>
<dbReference type="EMBL" id="WTVQ01000008">
    <property type="protein sequence ID" value="NMG74541.1"/>
    <property type="molecule type" value="Genomic_DNA"/>
</dbReference>
<dbReference type="Gene3D" id="3.60.15.10">
    <property type="entry name" value="Ribonuclease Z/Hydroxyacylglutathione hydrolase-like"/>
    <property type="match status" value="1"/>
</dbReference>
<evidence type="ECO:0000256" key="1">
    <source>
        <dbReference type="ARBA" id="ARBA00022801"/>
    </source>
</evidence>
<keyword evidence="5" id="KW-1185">Reference proteome</keyword>
<dbReference type="SUPFAM" id="SSF56281">
    <property type="entry name" value="Metallo-hydrolase/oxidoreductase"/>
    <property type="match status" value="1"/>
</dbReference>